<dbReference type="Pfam" id="PF00293">
    <property type="entry name" value="NUDIX"/>
    <property type="match status" value="1"/>
</dbReference>
<sequence length="226" mass="25396">MLTVASIPDMSGRRYRDSRGKTLEEYPRPSVAVDTALLTLDGDLGLVVLEVRRNNGRGWGLPGTFLHEGETLADAVDRSLQEKAGVAGLHPRQLHVFDDPTRDDRGWVLSVAHIDVVPVERLESRHVDLTRLAPVGSPGRLPYDHPHIINFAVEHIQSRYADTPDPDRLLGDEFTMLELRLAHEAIAGRPLQRDWFRRTMEPQLVPTGEMAAGTRGRPAELFRRRP</sequence>
<dbReference type="SUPFAM" id="SSF46785">
    <property type="entry name" value="Winged helix' DNA-binding domain"/>
    <property type="match status" value="1"/>
</dbReference>
<dbReference type="InterPro" id="IPR015797">
    <property type="entry name" value="NUDIX_hydrolase-like_dom_sf"/>
</dbReference>
<dbReference type="InterPro" id="IPR054105">
    <property type="entry name" value="WHD_NrtR"/>
</dbReference>
<evidence type="ECO:0000259" key="2">
    <source>
        <dbReference type="Pfam" id="PF00293"/>
    </source>
</evidence>
<dbReference type="CDD" id="cd18873">
    <property type="entry name" value="NUDIX_NadM_like"/>
    <property type="match status" value="1"/>
</dbReference>
<reference evidence="4 5" key="1">
    <citation type="submission" date="2019-11" db="EMBL/GenBank/DDBJ databases">
        <authorList>
            <person name="Holert J."/>
        </authorList>
    </citation>
    <scope>NUCLEOTIDE SEQUENCE [LARGE SCALE GENOMIC DNA]</scope>
    <source>
        <strain evidence="4">BC8_1</strain>
    </source>
</reference>
<evidence type="ECO:0000259" key="3">
    <source>
        <dbReference type="Pfam" id="PF21906"/>
    </source>
</evidence>
<dbReference type="EMBL" id="CACSIP010000076">
    <property type="protein sequence ID" value="CAA0138255.1"/>
    <property type="molecule type" value="Genomic_DNA"/>
</dbReference>
<gene>
    <name evidence="4" type="ORF">AELLOGFF_02413</name>
</gene>
<dbReference type="AlphaFoldDB" id="A0A5S9RA31"/>
<dbReference type="Proteomes" id="UP000430146">
    <property type="component" value="Unassembled WGS sequence"/>
</dbReference>
<dbReference type="Gene3D" id="1.10.10.10">
    <property type="entry name" value="Winged helix-like DNA-binding domain superfamily/Winged helix DNA-binding domain"/>
    <property type="match status" value="1"/>
</dbReference>
<dbReference type="SUPFAM" id="SSF55811">
    <property type="entry name" value="Nudix"/>
    <property type="match status" value="1"/>
</dbReference>
<feature type="domain" description="NrtR DNA-binding winged helix" evidence="3">
    <location>
        <begin position="169"/>
        <end position="223"/>
    </location>
</feature>
<organism evidence="4 5">
    <name type="scientific">Mycolicibacterium vanbaalenii</name>
    <name type="common">Mycobacterium vanbaalenii</name>
    <dbReference type="NCBI Taxonomy" id="110539"/>
    <lineage>
        <taxon>Bacteria</taxon>
        <taxon>Bacillati</taxon>
        <taxon>Actinomycetota</taxon>
        <taxon>Actinomycetes</taxon>
        <taxon>Mycobacteriales</taxon>
        <taxon>Mycobacteriaceae</taxon>
        <taxon>Mycolicibacterium</taxon>
    </lineage>
</organism>
<feature type="region of interest" description="Disordered" evidence="1">
    <location>
        <begin position="1"/>
        <end position="22"/>
    </location>
</feature>
<evidence type="ECO:0000313" key="4">
    <source>
        <dbReference type="EMBL" id="CAA0138255.1"/>
    </source>
</evidence>
<feature type="domain" description="Nudix hydrolase" evidence="2">
    <location>
        <begin position="39"/>
        <end position="109"/>
    </location>
</feature>
<evidence type="ECO:0000256" key="1">
    <source>
        <dbReference type="SAM" id="MobiDB-lite"/>
    </source>
</evidence>
<protein>
    <submittedName>
        <fullName evidence="4">Uncharacterized protein</fullName>
    </submittedName>
</protein>
<dbReference type="InterPro" id="IPR036390">
    <property type="entry name" value="WH_DNA-bd_sf"/>
</dbReference>
<dbReference type="InterPro" id="IPR036388">
    <property type="entry name" value="WH-like_DNA-bd_sf"/>
</dbReference>
<feature type="compositionally biased region" description="Basic and acidic residues" evidence="1">
    <location>
        <begin position="11"/>
        <end position="22"/>
    </location>
</feature>
<dbReference type="InterPro" id="IPR000086">
    <property type="entry name" value="NUDIX_hydrolase_dom"/>
</dbReference>
<dbReference type="PANTHER" id="PTHR43736">
    <property type="entry name" value="ADP-RIBOSE PYROPHOSPHATASE"/>
    <property type="match status" value="1"/>
</dbReference>
<dbReference type="Pfam" id="PF21906">
    <property type="entry name" value="WHD_NrtR"/>
    <property type="match status" value="1"/>
</dbReference>
<name>A0A5S9RA31_MYCVN</name>
<evidence type="ECO:0000313" key="5">
    <source>
        <dbReference type="Proteomes" id="UP000430146"/>
    </source>
</evidence>
<proteinExistence type="predicted"/>
<dbReference type="Gene3D" id="3.90.79.10">
    <property type="entry name" value="Nucleoside Triphosphate Pyrophosphohydrolase"/>
    <property type="match status" value="1"/>
</dbReference>
<keyword evidence="5" id="KW-1185">Reference proteome</keyword>
<dbReference type="PANTHER" id="PTHR43736:SF4">
    <property type="entry name" value="SLR1690 PROTEIN"/>
    <property type="match status" value="1"/>
</dbReference>
<accession>A0A5S9RA31</accession>